<gene>
    <name evidence="1" type="ORF">D1B32_12170</name>
</gene>
<keyword evidence="2" id="KW-1185">Reference proteome</keyword>
<protein>
    <submittedName>
        <fullName evidence="1">Uncharacterized protein</fullName>
    </submittedName>
</protein>
<proteinExistence type="predicted"/>
<organism evidence="1 2">
    <name type="scientific">Oceanobacillus profundus</name>
    <dbReference type="NCBI Taxonomy" id="372463"/>
    <lineage>
        <taxon>Bacteria</taxon>
        <taxon>Bacillati</taxon>
        <taxon>Bacillota</taxon>
        <taxon>Bacilli</taxon>
        <taxon>Bacillales</taxon>
        <taxon>Bacillaceae</taxon>
        <taxon>Oceanobacillus</taxon>
    </lineage>
</organism>
<dbReference type="Proteomes" id="UP000285456">
    <property type="component" value="Unassembled WGS sequence"/>
</dbReference>
<accession>A0A417YGW7</accession>
<evidence type="ECO:0000313" key="2">
    <source>
        <dbReference type="Proteomes" id="UP000285456"/>
    </source>
</evidence>
<dbReference type="OrthoDB" id="2973104at2"/>
<name>A0A417YGW7_9BACI</name>
<evidence type="ECO:0000313" key="1">
    <source>
        <dbReference type="EMBL" id="RHW31986.1"/>
    </source>
</evidence>
<dbReference type="AlphaFoldDB" id="A0A417YGW7"/>
<comment type="caution">
    <text evidence="1">The sequence shown here is derived from an EMBL/GenBank/DDBJ whole genome shotgun (WGS) entry which is preliminary data.</text>
</comment>
<reference evidence="1 2" key="1">
    <citation type="journal article" date="2007" name="Int. J. Syst. Evol. Microbiol.">
        <title>Oceanobacillus profundus sp. nov., isolated from a deep-sea sediment core.</title>
        <authorList>
            <person name="Kim Y.G."/>
            <person name="Choi D.H."/>
            <person name="Hyun S."/>
            <person name="Cho B.C."/>
        </authorList>
    </citation>
    <scope>NUCLEOTIDE SEQUENCE [LARGE SCALE GENOMIC DNA]</scope>
    <source>
        <strain evidence="1 2">DSM 18246</strain>
    </source>
</reference>
<dbReference type="RefSeq" id="WP_118889544.1">
    <property type="nucleotide sequence ID" value="NZ_PHUT01000007.1"/>
</dbReference>
<dbReference type="EMBL" id="QWEH01000007">
    <property type="protein sequence ID" value="RHW31986.1"/>
    <property type="molecule type" value="Genomic_DNA"/>
</dbReference>
<sequence>MEAPKHMERISFLDGQILHDFHLNNMQRNIAESVKVNATKERYDILMLVSPYNFYFAEPFVNTKYRHQSSTANLNTLTFSINQDQWITPVMELPESTNEMYLYAEYVDNPEDKSFVDFYYRTGEGNNWIKVDVDTPIYMPATKYIQLRIDCKYEGTTRPTIYDFAAMFK</sequence>